<organism evidence="2 3">
    <name type="scientific">Brumimicrobium aurantiacum</name>
    <dbReference type="NCBI Taxonomy" id="1737063"/>
    <lineage>
        <taxon>Bacteria</taxon>
        <taxon>Pseudomonadati</taxon>
        <taxon>Bacteroidota</taxon>
        <taxon>Flavobacteriia</taxon>
        <taxon>Flavobacteriales</taxon>
        <taxon>Crocinitomicaceae</taxon>
        <taxon>Brumimicrobium</taxon>
    </lineage>
</organism>
<proteinExistence type="predicted"/>
<evidence type="ECO:0000256" key="1">
    <source>
        <dbReference type="SAM" id="Coils"/>
    </source>
</evidence>
<reference evidence="2 3" key="1">
    <citation type="submission" date="2018-08" db="EMBL/GenBank/DDBJ databases">
        <title>The draft genome squence of Brumimicrobium sp. N62.</title>
        <authorList>
            <person name="Du Z.-J."/>
            <person name="Luo H.-R."/>
        </authorList>
    </citation>
    <scope>NUCLEOTIDE SEQUENCE [LARGE SCALE GENOMIC DNA]</scope>
    <source>
        <strain evidence="2 3">N62</strain>
    </source>
</reference>
<dbReference type="EMBL" id="QURB01000002">
    <property type="protein sequence ID" value="RFC55068.1"/>
    <property type="molecule type" value="Genomic_DNA"/>
</dbReference>
<dbReference type="AlphaFoldDB" id="A0A3E1EZU0"/>
<comment type="caution">
    <text evidence="2">The sequence shown here is derived from an EMBL/GenBank/DDBJ whole genome shotgun (WGS) entry which is preliminary data.</text>
</comment>
<sequence>MYFNQFLIALLFATSPLLSINGQVNLEESLTPCLNAEAISQAGFKSLQIYAELNEDPINERGSYSGKLEEYEFNKNGQVVYWLRSNNRGNLPFIAYGRGSYIHLNTYDEQQNLILDYKENYRNIEENIFNYDEEGNKSDYTIKYDGDTVLSYHYTWKRNKLIETHLNYSNSANKDRINAFDQKGRISHAKTASREVKYTYTEKEDTLITQIKTFRADTLYNLEEHKVLSKFNRMVSYIQLDHKKDTVVEMKAELDQFGNAIFYYLNNTRNKMHGNTSYPPHSYRIENVYNESNLLTKRSFFYSRSDVGENELVKIEHYVYLKNSLPFKFKKGDIYEDSDTQVIDR</sequence>
<keyword evidence="3" id="KW-1185">Reference proteome</keyword>
<dbReference type="Proteomes" id="UP000257127">
    <property type="component" value="Unassembled WGS sequence"/>
</dbReference>
<accession>A0A3E1EZU0</accession>
<gene>
    <name evidence="2" type="ORF">DXU93_04405</name>
</gene>
<dbReference type="RefSeq" id="WP_116880047.1">
    <property type="nucleotide sequence ID" value="NZ_QURB01000002.1"/>
</dbReference>
<protein>
    <submittedName>
        <fullName evidence="2">Uncharacterized protein</fullName>
    </submittedName>
</protein>
<name>A0A3E1EZU0_9FLAO</name>
<evidence type="ECO:0000313" key="2">
    <source>
        <dbReference type="EMBL" id="RFC55068.1"/>
    </source>
</evidence>
<evidence type="ECO:0000313" key="3">
    <source>
        <dbReference type="Proteomes" id="UP000257127"/>
    </source>
</evidence>
<keyword evidence="1" id="KW-0175">Coiled coil</keyword>
<feature type="coiled-coil region" evidence="1">
    <location>
        <begin position="107"/>
        <end position="134"/>
    </location>
</feature>